<name>A0A194VJV0_CYTMA</name>
<feature type="chain" id="PRO_5008266576" evidence="1">
    <location>
        <begin position="22"/>
        <end position="201"/>
    </location>
</feature>
<feature type="signal peptide" evidence="1">
    <location>
        <begin position="1"/>
        <end position="21"/>
    </location>
</feature>
<proteinExistence type="predicted"/>
<dbReference type="AlphaFoldDB" id="A0A194VJV0"/>
<protein>
    <submittedName>
        <fullName evidence="2">Uncharacterized protein</fullName>
    </submittedName>
</protein>
<organism evidence="2 3">
    <name type="scientific">Cytospora mali</name>
    <name type="common">Apple Valsa canker fungus</name>
    <name type="synonym">Valsa mali</name>
    <dbReference type="NCBI Taxonomy" id="578113"/>
    <lineage>
        <taxon>Eukaryota</taxon>
        <taxon>Fungi</taxon>
        <taxon>Dikarya</taxon>
        <taxon>Ascomycota</taxon>
        <taxon>Pezizomycotina</taxon>
        <taxon>Sordariomycetes</taxon>
        <taxon>Sordariomycetidae</taxon>
        <taxon>Diaporthales</taxon>
        <taxon>Cytosporaceae</taxon>
        <taxon>Cytospora</taxon>
    </lineage>
</organism>
<accession>A0A194VJV0</accession>
<dbReference type="Proteomes" id="UP000078559">
    <property type="component" value="Unassembled WGS sequence"/>
</dbReference>
<reference evidence="2" key="1">
    <citation type="submission" date="2014-12" db="EMBL/GenBank/DDBJ databases">
        <title>Genome Sequence of Valsa Canker Pathogens Uncovers a Specific Adaption of Colonization on Woody Bark.</title>
        <authorList>
            <person name="Yin Z."/>
            <person name="Liu H."/>
            <person name="Gao X."/>
            <person name="Li Z."/>
            <person name="Song N."/>
            <person name="Ke X."/>
            <person name="Dai Q."/>
            <person name="Wu Y."/>
            <person name="Sun Y."/>
            <person name="Xu J.-R."/>
            <person name="Kang Z.K."/>
            <person name="Wang L."/>
            <person name="Huang L."/>
        </authorList>
    </citation>
    <scope>NUCLEOTIDE SEQUENCE [LARGE SCALE GENOMIC DNA]</scope>
    <source>
        <strain evidence="2">03-8</strain>
    </source>
</reference>
<evidence type="ECO:0000256" key="1">
    <source>
        <dbReference type="SAM" id="SignalP"/>
    </source>
</evidence>
<evidence type="ECO:0000313" key="3">
    <source>
        <dbReference type="Proteomes" id="UP000078559"/>
    </source>
</evidence>
<gene>
    <name evidence="2" type="ORF">VM1G_11219</name>
</gene>
<evidence type="ECO:0000313" key="2">
    <source>
        <dbReference type="EMBL" id="KUI64421.1"/>
    </source>
</evidence>
<sequence length="201" mass="22688">MKLHVLSYIGWTSIHWAWAHAKALACHEDLTLTAVFPWGQSVGTHILARGVSVHFVLPNTCLPLEENSQPYILASKLQGWNWDVYLREIHRVLAQDGWDEVVLVSRDYNRVPDSSWARMSNALDQLDDTDAYFGSLPFVEAYGIASLLNVDFRNITTTSHSLNLNDSPRLLTLALKNVPKHMEDISKDQLRDDASSAFVSL</sequence>
<dbReference type="EMBL" id="KN796139">
    <property type="protein sequence ID" value="KUI64421.1"/>
    <property type="molecule type" value="Genomic_DNA"/>
</dbReference>
<keyword evidence="1" id="KW-0732">Signal</keyword>
<keyword evidence="3" id="KW-1185">Reference proteome</keyword>